<proteinExistence type="predicted"/>
<accession>A0ABQ2KV68</accession>
<comment type="caution">
    <text evidence="1">The sequence shown here is derived from an EMBL/GenBank/DDBJ whole genome shotgun (WGS) entry which is preliminary data.</text>
</comment>
<dbReference type="Proteomes" id="UP000658127">
    <property type="component" value="Unassembled WGS sequence"/>
</dbReference>
<dbReference type="EMBL" id="BMNE01000007">
    <property type="protein sequence ID" value="GGN93537.1"/>
    <property type="molecule type" value="Genomic_DNA"/>
</dbReference>
<organism evidence="1 2">
    <name type="scientific">Nocardia rhizosphaerihabitans</name>
    <dbReference type="NCBI Taxonomy" id="1691570"/>
    <lineage>
        <taxon>Bacteria</taxon>
        <taxon>Bacillati</taxon>
        <taxon>Actinomycetota</taxon>
        <taxon>Actinomycetes</taxon>
        <taxon>Mycobacteriales</taxon>
        <taxon>Nocardiaceae</taxon>
        <taxon>Nocardia</taxon>
    </lineage>
</organism>
<name>A0ABQ2KV68_9NOCA</name>
<gene>
    <name evidence="1" type="ORF">GCM10011610_55550</name>
</gene>
<evidence type="ECO:0000313" key="1">
    <source>
        <dbReference type="EMBL" id="GGN93537.1"/>
    </source>
</evidence>
<reference evidence="2" key="1">
    <citation type="journal article" date="2019" name="Int. J. Syst. Evol. Microbiol.">
        <title>The Global Catalogue of Microorganisms (GCM) 10K type strain sequencing project: providing services to taxonomists for standard genome sequencing and annotation.</title>
        <authorList>
            <consortium name="The Broad Institute Genomics Platform"/>
            <consortium name="The Broad Institute Genome Sequencing Center for Infectious Disease"/>
            <person name="Wu L."/>
            <person name="Ma J."/>
        </authorList>
    </citation>
    <scope>NUCLEOTIDE SEQUENCE [LARGE SCALE GENOMIC DNA]</scope>
    <source>
        <strain evidence="2">CGMCC 4.7329</strain>
    </source>
</reference>
<protein>
    <submittedName>
        <fullName evidence="1">Uncharacterized protein</fullName>
    </submittedName>
</protein>
<dbReference type="RefSeq" id="WP_189033427.1">
    <property type="nucleotide sequence ID" value="NZ_BMNE01000007.1"/>
</dbReference>
<keyword evidence="2" id="KW-1185">Reference proteome</keyword>
<sequence>MVSSGLAGARSVVDRRRPFSDPRFERFMALVDGLSVESHEILTGFAERLRAVERMPGDSLVD</sequence>
<evidence type="ECO:0000313" key="2">
    <source>
        <dbReference type="Proteomes" id="UP000658127"/>
    </source>
</evidence>